<keyword evidence="3" id="KW-1185">Reference proteome</keyword>
<reference evidence="2 3" key="1">
    <citation type="journal article" date="2015" name="Int. J. Syst. Evol. Microbiol.">
        <title>Methanoculleus taiwanensis sp. nov., a methanogen isolated from deep marine sediment at the deformation front area near Taiwan.</title>
        <authorList>
            <person name="Weng C.Y."/>
            <person name="Chen S.C."/>
            <person name="Lai M.C."/>
            <person name="Wu S.Y."/>
            <person name="Lin S."/>
            <person name="Yang T.F."/>
            <person name="Chen P.C."/>
        </authorList>
    </citation>
    <scope>NUCLEOTIDE SEQUENCE [LARGE SCALE GENOMIC DNA]</scope>
    <source>
        <strain evidence="2 3">CYW4</strain>
    </source>
</reference>
<proteinExistence type="inferred from homology"/>
<name>A0A498H430_9EURY</name>
<evidence type="ECO:0000313" key="2">
    <source>
        <dbReference type="EMBL" id="RXE56644.1"/>
    </source>
</evidence>
<evidence type="ECO:0000256" key="1">
    <source>
        <dbReference type="ARBA" id="ARBA00010568"/>
    </source>
</evidence>
<dbReference type="OrthoDB" id="109391at2157"/>
<comment type="similarity">
    <text evidence="1">Belongs to the UPF0696 family.</text>
</comment>
<dbReference type="SUPFAM" id="SSF55418">
    <property type="entry name" value="eIF4e-like"/>
    <property type="match status" value="1"/>
</dbReference>
<evidence type="ECO:0000313" key="3">
    <source>
        <dbReference type="Proteomes" id="UP000290932"/>
    </source>
</evidence>
<dbReference type="Pfam" id="PF08939">
    <property type="entry name" value="Bles03"/>
    <property type="match status" value="1"/>
</dbReference>
<evidence type="ECO:0008006" key="4">
    <source>
        <dbReference type="Google" id="ProtNLM"/>
    </source>
</evidence>
<gene>
    <name evidence="2" type="ORF">ABH15_00200</name>
</gene>
<dbReference type="AlphaFoldDB" id="A0A498H430"/>
<comment type="caution">
    <text evidence="2">The sequence shown here is derived from an EMBL/GenBank/DDBJ whole genome shotgun (WGS) entry which is preliminary data.</text>
</comment>
<dbReference type="InterPro" id="IPR015034">
    <property type="entry name" value="Bles03"/>
</dbReference>
<dbReference type="InterPro" id="IPR023398">
    <property type="entry name" value="TIF_eIF4e-like"/>
</dbReference>
<dbReference type="PANTHER" id="PTHR31977:SF1">
    <property type="entry name" value="UPF0696 PROTEIN C11ORF68"/>
    <property type="match status" value="1"/>
</dbReference>
<dbReference type="Gene3D" id="3.30.760.10">
    <property type="entry name" value="RNA Cap, Translation Initiation Factor Eif4e"/>
    <property type="match status" value="1"/>
</dbReference>
<organism evidence="2 3">
    <name type="scientific">Methanoculleus taiwanensis</name>
    <dbReference type="NCBI Taxonomy" id="1550565"/>
    <lineage>
        <taxon>Archaea</taxon>
        <taxon>Methanobacteriati</taxon>
        <taxon>Methanobacteriota</taxon>
        <taxon>Stenosarchaea group</taxon>
        <taxon>Methanomicrobia</taxon>
        <taxon>Methanomicrobiales</taxon>
        <taxon>Methanomicrobiaceae</taxon>
        <taxon>Methanoculleus</taxon>
    </lineage>
</organism>
<dbReference type="RefSeq" id="WP_128692357.1">
    <property type="nucleotide sequence ID" value="NZ_LHQS01000001.1"/>
</dbReference>
<accession>A0A498H430</accession>
<dbReference type="EMBL" id="LHQS01000001">
    <property type="protein sequence ID" value="RXE56644.1"/>
    <property type="molecule type" value="Genomic_DNA"/>
</dbReference>
<dbReference type="PANTHER" id="PTHR31977">
    <property type="entry name" value="UPF0696 PROTEIN C11ORF68"/>
    <property type="match status" value="1"/>
</dbReference>
<protein>
    <recommendedName>
        <fullName evidence="4">DUF1917 domain-containing protein</fullName>
    </recommendedName>
</protein>
<dbReference type="Proteomes" id="UP000290932">
    <property type="component" value="Unassembled WGS sequence"/>
</dbReference>
<sequence>MTTGTDEAATFADLAYGIFEIVLNRELSHAGAPLFERVESGQEFRADLEAIFAGFAEDYPELAGALTSRFGSTEAIYELLLAGEGVTPSKTTQMYWIVEDAPNAGCSPVDDELGGKWLIFAEPADADEAWRRVRNETAAGRLGTSARVSTAKENPDARDNRTVIYVYTADWRDEADVMRVRERLRELGFVDRLGYKRNIETYQGEYSEKGKKVTFYSA</sequence>